<dbReference type="GO" id="GO:0051287">
    <property type="term" value="F:NAD binding"/>
    <property type="evidence" value="ECO:0007669"/>
    <property type="project" value="InterPro"/>
</dbReference>
<protein>
    <recommendedName>
        <fullName evidence="3 8">Histidinol dehydrogenase</fullName>
        <shortName evidence="8">HDH</shortName>
        <ecNumber evidence="3 8">1.1.1.23</ecNumber>
    </recommendedName>
</protein>
<reference evidence="15 16" key="1">
    <citation type="submission" date="2016-10" db="EMBL/GenBank/DDBJ databases">
        <authorList>
            <person name="de Groot N.N."/>
        </authorList>
    </citation>
    <scope>NUCLEOTIDE SEQUENCE [LARGE SCALE GENOMIC DNA]</scope>
    <source>
        <strain evidence="15 16">DSM 18978</strain>
    </source>
</reference>
<dbReference type="InterPro" id="IPR016161">
    <property type="entry name" value="Ald_DH/histidinol_DH"/>
</dbReference>
<keyword evidence="8" id="KW-0368">Histidine biosynthesis</keyword>
<evidence type="ECO:0000256" key="7">
    <source>
        <dbReference type="ARBA" id="ARBA00049489"/>
    </source>
</evidence>
<dbReference type="Gene3D" id="3.40.50.1980">
    <property type="entry name" value="Nitrogenase molybdenum iron protein domain"/>
    <property type="match status" value="2"/>
</dbReference>
<evidence type="ECO:0000256" key="4">
    <source>
        <dbReference type="ARBA" id="ARBA00022723"/>
    </source>
</evidence>
<gene>
    <name evidence="8" type="primary">hisD</name>
    <name evidence="15" type="ORF">SAMN03080606_00069</name>
</gene>
<dbReference type="InterPro" id="IPR012131">
    <property type="entry name" value="Hstdl_DH"/>
</dbReference>
<proteinExistence type="inferred from homology"/>
<feature type="binding site" evidence="8 13">
    <location>
        <position position="262"/>
    </location>
    <ligand>
        <name>Zn(2+)</name>
        <dbReference type="ChEBI" id="CHEBI:29105"/>
    </ligand>
</feature>
<feature type="binding site" evidence="8 12">
    <location>
        <position position="328"/>
    </location>
    <ligand>
        <name>substrate</name>
    </ligand>
</feature>
<evidence type="ECO:0000256" key="10">
    <source>
        <dbReference type="PIRSR" id="PIRSR000099-1"/>
    </source>
</evidence>
<dbReference type="GO" id="GO:0005829">
    <property type="term" value="C:cytosol"/>
    <property type="evidence" value="ECO:0007669"/>
    <property type="project" value="TreeGrafter"/>
</dbReference>
<keyword evidence="8 11" id="KW-0520">NAD</keyword>
<evidence type="ECO:0000256" key="12">
    <source>
        <dbReference type="PIRSR" id="PIRSR000099-3"/>
    </source>
</evidence>
<feature type="active site" description="Proton acceptor" evidence="8 10">
    <location>
        <position position="328"/>
    </location>
</feature>
<evidence type="ECO:0000256" key="13">
    <source>
        <dbReference type="PIRSR" id="PIRSR000099-4"/>
    </source>
</evidence>
<evidence type="ECO:0000256" key="14">
    <source>
        <dbReference type="RuleBase" id="RU004175"/>
    </source>
</evidence>
<dbReference type="InterPro" id="IPR022695">
    <property type="entry name" value="Histidinol_DH_monofunct"/>
</dbReference>
<dbReference type="STRING" id="1120976.SAMN03080606_00069"/>
<organism evidence="15 16">
    <name type="scientific">Alkaliphilus peptidifermentans DSM 18978</name>
    <dbReference type="NCBI Taxonomy" id="1120976"/>
    <lineage>
        <taxon>Bacteria</taxon>
        <taxon>Bacillati</taxon>
        <taxon>Bacillota</taxon>
        <taxon>Clostridia</taxon>
        <taxon>Peptostreptococcales</taxon>
        <taxon>Natronincolaceae</taxon>
        <taxon>Alkaliphilus</taxon>
    </lineage>
</organism>
<dbReference type="SUPFAM" id="SSF53720">
    <property type="entry name" value="ALDH-like"/>
    <property type="match status" value="1"/>
</dbReference>
<dbReference type="PROSITE" id="PS00611">
    <property type="entry name" value="HISOL_DEHYDROGENASE"/>
    <property type="match status" value="1"/>
</dbReference>
<evidence type="ECO:0000256" key="9">
    <source>
        <dbReference type="PIRNR" id="PIRNR000099"/>
    </source>
</evidence>
<feature type="binding site" evidence="8 13">
    <location>
        <position position="259"/>
    </location>
    <ligand>
        <name>Zn(2+)</name>
        <dbReference type="ChEBI" id="CHEBI:29105"/>
    </ligand>
</feature>
<dbReference type="PIRSF" id="PIRSF000099">
    <property type="entry name" value="Histidinol_dh"/>
    <property type="match status" value="1"/>
</dbReference>
<feature type="binding site" evidence="8 12">
    <location>
        <position position="262"/>
    </location>
    <ligand>
        <name>substrate</name>
    </ligand>
</feature>
<feature type="binding site" evidence="8 12">
    <location>
        <position position="259"/>
    </location>
    <ligand>
        <name>substrate</name>
    </ligand>
</feature>
<keyword evidence="16" id="KW-1185">Reference proteome</keyword>
<feature type="binding site" evidence="8 12">
    <location>
        <position position="420"/>
    </location>
    <ligand>
        <name>substrate</name>
    </ligand>
</feature>
<dbReference type="PRINTS" id="PR00083">
    <property type="entry name" value="HOLDHDRGNASE"/>
</dbReference>
<dbReference type="GO" id="GO:0000105">
    <property type="term" value="P:L-histidine biosynthetic process"/>
    <property type="evidence" value="ECO:0007669"/>
    <property type="project" value="UniProtKB-UniRule"/>
</dbReference>
<feature type="binding site" evidence="8 11">
    <location>
        <position position="214"/>
    </location>
    <ligand>
        <name>NAD(+)</name>
        <dbReference type="ChEBI" id="CHEBI:57540"/>
    </ligand>
</feature>
<dbReference type="Proteomes" id="UP000198636">
    <property type="component" value="Unassembled WGS sequence"/>
</dbReference>
<name>A0A1G5AD94_9FIRM</name>
<feature type="binding site" evidence="8 11">
    <location>
        <position position="191"/>
    </location>
    <ligand>
        <name>NAD(+)</name>
        <dbReference type="ChEBI" id="CHEBI:57540"/>
    </ligand>
</feature>
<feature type="active site" description="Proton acceptor" evidence="8 10">
    <location>
        <position position="327"/>
    </location>
</feature>
<feature type="binding site" evidence="8 12">
    <location>
        <position position="415"/>
    </location>
    <ligand>
        <name>substrate</name>
    </ligand>
</feature>
<dbReference type="CDD" id="cd06572">
    <property type="entry name" value="Histidinol_dh"/>
    <property type="match status" value="1"/>
</dbReference>
<dbReference type="FunFam" id="3.40.50.1980:FF:000026">
    <property type="entry name" value="Histidinol dehydrogenase"/>
    <property type="match status" value="1"/>
</dbReference>
<feature type="binding site" evidence="8 12">
    <location>
        <position position="237"/>
    </location>
    <ligand>
        <name>substrate</name>
    </ligand>
</feature>
<feature type="binding site" evidence="8 13">
    <location>
        <position position="361"/>
    </location>
    <ligand>
        <name>Zn(2+)</name>
        <dbReference type="ChEBI" id="CHEBI:29105"/>
    </ligand>
</feature>
<dbReference type="Pfam" id="PF00815">
    <property type="entry name" value="Histidinol_dh"/>
    <property type="match status" value="1"/>
</dbReference>
<comment type="pathway">
    <text evidence="8">Amino-acid biosynthesis; L-histidine biosynthesis; L-histidine from 5-phospho-alpha-D-ribose 1-diphosphate: step 9/9.</text>
</comment>
<comment type="cofactor">
    <cofactor evidence="8 13">
        <name>Zn(2+)</name>
        <dbReference type="ChEBI" id="CHEBI:29105"/>
    </cofactor>
    <text evidence="8 13">Binds 1 zinc ion per subunit.</text>
</comment>
<evidence type="ECO:0000256" key="6">
    <source>
        <dbReference type="ARBA" id="ARBA00023002"/>
    </source>
</evidence>
<dbReference type="GO" id="GO:0004399">
    <property type="term" value="F:histidinol dehydrogenase activity"/>
    <property type="evidence" value="ECO:0007669"/>
    <property type="project" value="UniProtKB-UniRule"/>
</dbReference>
<dbReference type="NCBIfam" id="TIGR00069">
    <property type="entry name" value="hisD"/>
    <property type="match status" value="1"/>
</dbReference>
<feature type="binding site" evidence="8 13">
    <location>
        <position position="420"/>
    </location>
    <ligand>
        <name>Zn(2+)</name>
        <dbReference type="ChEBI" id="CHEBI:29105"/>
    </ligand>
</feature>
<dbReference type="OrthoDB" id="9805269at2"/>
<dbReference type="EMBL" id="FMUS01000001">
    <property type="protein sequence ID" value="SCX75841.1"/>
    <property type="molecule type" value="Genomic_DNA"/>
</dbReference>
<evidence type="ECO:0000256" key="2">
    <source>
        <dbReference type="ARBA" id="ARBA00010178"/>
    </source>
</evidence>
<dbReference type="UniPathway" id="UPA00031">
    <property type="reaction ID" value="UER00014"/>
</dbReference>
<sequence length="430" mass="47031">MKIINGDRNNICEIKEEFRKRNDTDFKKYNSTVEKILQDVKDDGDKAIIKYTNKFDGVDLVKAGIKVTPEEIEAGWKKADKKFIKVLRKAIENIRSFHEKQKENSWFTTVAGGGILGQRVTSLEKVGLYVPGGTAAYPSSVLMNAIPAMVAGVEEIIMVTPPLANGGVNEGVLAAAKELGINEIYRVGGAQAIGALAFGTESIPKVDKIVGPGNIYVATAKRQVYGFVDIDMIAGPSEILVIADESANPTYVAADLLSQAEHDTLASAICITTSEEMALAVKDEIVKQTELLERKEIIRESLKNYGSIIVVSTLEAAIEISNEIAPEHLELCIEDPFIWLDKIKNAGAIFIGNFSPEPLGDYMAGPNHVLPTSGTARFFSPLSVDDFVKKSSIIYYSKEALEKSKDDIMIFAELEALTAHKNAIKVRFEK</sequence>
<accession>A0A1G5AD94</accession>
<dbReference type="HAMAP" id="MF_01024">
    <property type="entry name" value="HisD"/>
    <property type="match status" value="1"/>
</dbReference>
<keyword evidence="8" id="KW-0028">Amino-acid biosynthesis</keyword>
<dbReference type="Gene3D" id="1.20.5.1300">
    <property type="match status" value="1"/>
</dbReference>
<keyword evidence="4 8" id="KW-0479">Metal-binding</keyword>
<feature type="binding site" evidence="8 12">
    <location>
        <position position="361"/>
    </location>
    <ligand>
        <name>substrate</name>
    </ligand>
</feature>
<dbReference type="InterPro" id="IPR001692">
    <property type="entry name" value="Histidinol_DH_CS"/>
</dbReference>
<keyword evidence="6 8" id="KW-0560">Oxidoreductase</keyword>
<dbReference type="EC" id="1.1.1.23" evidence="3 8"/>
<dbReference type="PANTHER" id="PTHR21256">
    <property type="entry name" value="HISTIDINOL DEHYDROGENASE HDH"/>
    <property type="match status" value="1"/>
</dbReference>
<dbReference type="GO" id="GO:0008270">
    <property type="term" value="F:zinc ion binding"/>
    <property type="evidence" value="ECO:0007669"/>
    <property type="project" value="UniProtKB-UniRule"/>
</dbReference>
<evidence type="ECO:0000313" key="16">
    <source>
        <dbReference type="Proteomes" id="UP000198636"/>
    </source>
</evidence>
<comment type="similarity">
    <text evidence="2 8 9 14">Belongs to the histidinol dehydrogenase family.</text>
</comment>
<feature type="binding site" evidence="8 11">
    <location>
        <position position="129"/>
    </location>
    <ligand>
        <name>NAD(+)</name>
        <dbReference type="ChEBI" id="CHEBI:57540"/>
    </ligand>
</feature>
<dbReference type="RefSeq" id="WP_091538637.1">
    <property type="nucleotide sequence ID" value="NZ_FMUS01000001.1"/>
</dbReference>
<dbReference type="FunFam" id="3.40.50.1980:FF:000001">
    <property type="entry name" value="Histidinol dehydrogenase"/>
    <property type="match status" value="1"/>
</dbReference>
<evidence type="ECO:0000256" key="8">
    <source>
        <dbReference type="HAMAP-Rule" id="MF_01024"/>
    </source>
</evidence>
<dbReference type="PANTHER" id="PTHR21256:SF2">
    <property type="entry name" value="HISTIDINE BIOSYNTHESIS TRIFUNCTIONAL PROTEIN"/>
    <property type="match status" value="1"/>
</dbReference>
<evidence type="ECO:0000256" key="3">
    <source>
        <dbReference type="ARBA" id="ARBA00012965"/>
    </source>
</evidence>
<comment type="function">
    <text evidence="1 8">Catalyzes the sequential NAD-dependent oxidations of L-histidinol to L-histidinaldehyde and then to L-histidine.</text>
</comment>
<keyword evidence="5 8" id="KW-0862">Zinc</keyword>
<evidence type="ECO:0000256" key="1">
    <source>
        <dbReference type="ARBA" id="ARBA00003850"/>
    </source>
</evidence>
<evidence type="ECO:0000256" key="5">
    <source>
        <dbReference type="ARBA" id="ARBA00022833"/>
    </source>
</evidence>
<evidence type="ECO:0000256" key="11">
    <source>
        <dbReference type="PIRSR" id="PIRSR000099-2"/>
    </source>
</evidence>
<dbReference type="AlphaFoldDB" id="A0A1G5AD94"/>
<comment type="catalytic activity">
    <reaction evidence="7 8">
        <text>L-histidinol + 2 NAD(+) + H2O = L-histidine + 2 NADH + 3 H(+)</text>
        <dbReference type="Rhea" id="RHEA:20641"/>
        <dbReference type="ChEBI" id="CHEBI:15377"/>
        <dbReference type="ChEBI" id="CHEBI:15378"/>
        <dbReference type="ChEBI" id="CHEBI:57540"/>
        <dbReference type="ChEBI" id="CHEBI:57595"/>
        <dbReference type="ChEBI" id="CHEBI:57699"/>
        <dbReference type="ChEBI" id="CHEBI:57945"/>
        <dbReference type="EC" id="1.1.1.23"/>
    </reaction>
</comment>
<evidence type="ECO:0000313" key="15">
    <source>
        <dbReference type="EMBL" id="SCX75841.1"/>
    </source>
</evidence>